<comment type="subunit">
    <text evidence="7">Part of the 50S ribosomal subunit; part of the 5S rRNA/L5/L18/L25 subcomplex. Contacts the 5S and 23S rRNAs.</text>
</comment>
<dbReference type="RefSeq" id="WP_011387535.1">
    <property type="nucleotide sequence ID" value="NZ_JFDO01000026.1"/>
</dbReference>
<organism evidence="8 9">
    <name type="scientific">Mycoplasma capricolum subsp. capricolum 14232</name>
    <dbReference type="NCBI Taxonomy" id="1188238"/>
    <lineage>
        <taxon>Bacteria</taxon>
        <taxon>Bacillati</taxon>
        <taxon>Mycoplasmatota</taxon>
        <taxon>Mollicutes</taxon>
        <taxon>Mycoplasmataceae</taxon>
        <taxon>Mycoplasma</taxon>
    </lineage>
</organism>
<dbReference type="GO" id="GO:0008097">
    <property type="term" value="F:5S rRNA binding"/>
    <property type="evidence" value="ECO:0007669"/>
    <property type="project" value="TreeGrafter"/>
</dbReference>
<keyword evidence="2 7" id="KW-0699">rRNA-binding</keyword>
<dbReference type="SMR" id="A0A084EJP0"/>
<dbReference type="PANTHER" id="PTHR12899:SF3">
    <property type="entry name" value="LARGE RIBOSOMAL SUBUNIT PROTEIN UL18M"/>
    <property type="match status" value="1"/>
</dbReference>
<evidence type="ECO:0000256" key="4">
    <source>
        <dbReference type="ARBA" id="ARBA00022980"/>
    </source>
</evidence>
<sequence>MKFTKTEARKRRHFRVRHKVVGTAERPRLNVFKSNTNFYAQIIDDTKGVTLVSASTLKMDLKSKSNIQAAEKVAEELTKKALAANINQVVFDRNGYLYHGKIKAFAQKARENGLKF</sequence>
<dbReference type="GO" id="GO:0006412">
    <property type="term" value="P:translation"/>
    <property type="evidence" value="ECO:0007669"/>
    <property type="project" value="UniProtKB-UniRule"/>
</dbReference>
<evidence type="ECO:0000313" key="8">
    <source>
        <dbReference type="EMBL" id="KEZ18182.1"/>
    </source>
</evidence>
<dbReference type="GO" id="GO:0022625">
    <property type="term" value="C:cytosolic large ribosomal subunit"/>
    <property type="evidence" value="ECO:0007669"/>
    <property type="project" value="TreeGrafter"/>
</dbReference>
<comment type="function">
    <text evidence="7">This is one of the proteins that bind and probably mediate the attachment of the 5S RNA into the large ribosomal subunit, where it forms part of the central protuberance.</text>
</comment>
<reference evidence="8 9" key="1">
    <citation type="submission" date="2014-02" db="EMBL/GenBank/DDBJ databases">
        <title>Genome sequence of Mycoplasma capricolum subsp. capricolum strain 14232.</title>
        <authorList>
            <person name="Sirand-Pugnet P."/>
            <person name="Breton M."/>
            <person name="Dordet-Frisoni E."/>
            <person name="Baranowski E."/>
            <person name="Barre A."/>
            <person name="Couture C."/>
            <person name="Dupuy V."/>
            <person name="Gaurivaud P."/>
            <person name="Jacob D."/>
            <person name="Lemaitre C."/>
            <person name="Manso-Silvan L."/>
            <person name="Nikolski M."/>
            <person name="Nouvel L.-X."/>
            <person name="Poumarat F."/>
            <person name="Tardy F."/>
            <person name="Thebault P."/>
            <person name="Theil S."/>
            <person name="Citti C."/>
            <person name="Thiaucourt F."/>
            <person name="Blanchard A."/>
        </authorList>
    </citation>
    <scope>NUCLEOTIDE SEQUENCE [LARGE SCALE GENOMIC DNA]</scope>
    <source>
        <strain evidence="8 9">14232</strain>
    </source>
</reference>
<evidence type="ECO:0000256" key="2">
    <source>
        <dbReference type="ARBA" id="ARBA00022730"/>
    </source>
</evidence>
<dbReference type="EMBL" id="JFDO01000026">
    <property type="protein sequence ID" value="KEZ18182.1"/>
    <property type="molecule type" value="Genomic_DNA"/>
</dbReference>
<protein>
    <recommendedName>
        <fullName evidence="6 7">Large ribosomal subunit protein uL18</fullName>
    </recommendedName>
</protein>
<dbReference type="InterPro" id="IPR004389">
    <property type="entry name" value="Ribosomal_uL18_bac-type"/>
</dbReference>
<evidence type="ECO:0000313" key="9">
    <source>
        <dbReference type="Proteomes" id="UP000028533"/>
    </source>
</evidence>
<comment type="similarity">
    <text evidence="1 7">Belongs to the universal ribosomal protein uL18 family.</text>
</comment>
<dbReference type="Proteomes" id="UP000028533">
    <property type="component" value="Unassembled WGS sequence"/>
</dbReference>
<comment type="caution">
    <text evidence="8">The sequence shown here is derived from an EMBL/GenBank/DDBJ whole genome shotgun (WGS) entry which is preliminary data.</text>
</comment>
<dbReference type="CDD" id="cd00432">
    <property type="entry name" value="Ribosomal_L18_L5e"/>
    <property type="match status" value="1"/>
</dbReference>
<dbReference type="Pfam" id="PF00861">
    <property type="entry name" value="Ribosomal_L18p"/>
    <property type="match status" value="1"/>
</dbReference>
<gene>
    <name evidence="7 8" type="primary">rplR</name>
    <name evidence="8" type="ORF">MCAPa_6350</name>
</gene>
<dbReference type="NCBIfam" id="TIGR00060">
    <property type="entry name" value="L18_bact"/>
    <property type="match status" value="1"/>
</dbReference>
<dbReference type="GeneID" id="23778366"/>
<keyword evidence="4 7" id="KW-0689">Ribosomal protein</keyword>
<evidence type="ECO:0000256" key="3">
    <source>
        <dbReference type="ARBA" id="ARBA00022884"/>
    </source>
</evidence>
<accession>A0A084EJP0</accession>
<dbReference type="InterPro" id="IPR057268">
    <property type="entry name" value="Ribosomal_L18"/>
</dbReference>
<dbReference type="PANTHER" id="PTHR12899">
    <property type="entry name" value="39S RIBOSOMAL PROTEIN L18, MITOCHONDRIAL"/>
    <property type="match status" value="1"/>
</dbReference>
<dbReference type="AlphaFoldDB" id="A0A084EJP0"/>
<evidence type="ECO:0000256" key="5">
    <source>
        <dbReference type="ARBA" id="ARBA00023274"/>
    </source>
</evidence>
<name>A0A084EJP0_MYCCA</name>
<dbReference type="InterPro" id="IPR005484">
    <property type="entry name" value="Ribosomal_uL18_bac/plant/anim"/>
</dbReference>
<dbReference type="FunFam" id="3.30.420.100:FF:000001">
    <property type="entry name" value="50S ribosomal protein L18"/>
    <property type="match status" value="1"/>
</dbReference>
<keyword evidence="5 7" id="KW-0687">Ribonucleoprotein</keyword>
<evidence type="ECO:0000256" key="6">
    <source>
        <dbReference type="ARBA" id="ARBA00035197"/>
    </source>
</evidence>
<dbReference type="SUPFAM" id="SSF53137">
    <property type="entry name" value="Translational machinery components"/>
    <property type="match status" value="1"/>
</dbReference>
<evidence type="ECO:0000256" key="1">
    <source>
        <dbReference type="ARBA" id="ARBA00007116"/>
    </source>
</evidence>
<dbReference type="HAMAP" id="MF_01337_B">
    <property type="entry name" value="Ribosomal_uL18_B"/>
    <property type="match status" value="1"/>
</dbReference>
<keyword evidence="3 7" id="KW-0694">RNA-binding</keyword>
<dbReference type="GO" id="GO:0003735">
    <property type="term" value="F:structural constituent of ribosome"/>
    <property type="evidence" value="ECO:0007669"/>
    <property type="project" value="InterPro"/>
</dbReference>
<evidence type="ECO:0000256" key="7">
    <source>
        <dbReference type="HAMAP-Rule" id="MF_01337"/>
    </source>
</evidence>
<dbReference type="Gene3D" id="3.30.420.100">
    <property type="match status" value="1"/>
</dbReference>
<proteinExistence type="inferred from homology"/>